<dbReference type="Proteomes" id="UP000288843">
    <property type="component" value="Unassembled WGS sequence"/>
</dbReference>
<dbReference type="EMBL" id="QKOX01000055">
    <property type="protein sequence ID" value="RWT14398.1"/>
    <property type="molecule type" value="Genomic_DNA"/>
</dbReference>
<comment type="caution">
    <text evidence="2">The sequence shown here is derived from an EMBL/GenBank/DDBJ whole genome shotgun (WGS) entry which is preliminary data.</text>
</comment>
<dbReference type="InterPro" id="IPR036295">
    <property type="entry name" value="GlgS_sf"/>
</dbReference>
<proteinExistence type="inferred from homology"/>
<organism evidence="2 3">
    <name type="scientific">Raoultella planticola</name>
    <name type="common">Klebsiella planticola</name>
    <dbReference type="NCBI Taxonomy" id="575"/>
    <lineage>
        <taxon>Bacteria</taxon>
        <taxon>Pseudomonadati</taxon>
        <taxon>Pseudomonadota</taxon>
        <taxon>Gammaproteobacteria</taxon>
        <taxon>Enterobacterales</taxon>
        <taxon>Enterobacteriaceae</taxon>
        <taxon>Klebsiella/Raoultella group</taxon>
        <taxon>Raoultella</taxon>
    </lineage>
</organism>
<comment type="function">
    <text evidence="1">Major determinant of cell surface composition. Negatively regulates motility, adhesion and synthesis of biofilm exopolysaccharides.</text>
</comment>
<dbReference type="Pfam" id="PF08971">
    <property type="entry name" value="GlgS"/>
    <property type="match status" value="1"/>
</dbReference>
<dbReference type="AlphaFoldDB" id="A0A443VE03"/>
<name>A0A443VE03_RAOPL</name>
<sequence>MNQRNLKDLQNFDFLAKSFARMHAAGYRVDIKKITGNMSAELRVWFLERYEQYCKEALSDRDADARETGIH</sequence>
<evidence type="ECO:0000256" key="1">
    <source>
        <dbReference type="HAMAP-Rule" id="MF_00525"/>
    </source>
</evidence>
<reference evidence="2 3" key="1">
    <citation type="submission" date="2018-06" db="EMBL/GenBank/DDBJ databases">
        <title>Carbapenemase-producing Enterobacteriaceae present in wastewater treatment plant effluent and nearby surface waters in the US.</title>
        <authorList>
            <person name="Mathys D.A."/>
            <person name="Mollenkopf D.F."/>
            <person name="Feicht S.M."/>
            <person name="Adams R.J."/>
            <person name="Albers A.L."/>
            <person name="Stuever D.M."/>
            <person name="Daniels J.B."/>
            <person name="Wittum T.E."/>
        </authorList>
    </citation>
    <scope>NUCLEOTIDE SEQUENCE [LARGE SCALE GENOMIC DNA]</scope>
    <source>
        <strain evidence="2 3">GEO_47_Down_B</strain>
    </source>
</reference>
<dbReference type="InterPro" id="IPR015065">
    <property type="entry name" value="GlgS"/>
</dbReference>
<evidence type="ECO:0000313" key="3">
    <source>
        <dbReference type="Proteomes" id="UP000288843"/>
    </source>
</evidence>
<protein>
    <recommendedName>
        <fullName evidence="1">Surface composition regulator</fullName>
    </recommendedName>
</protein>
<dbReference type="GO" id="GO:1900191">
    <property type="term" value="P:negative regulation of single-species biofilm formation"/>
    <property type="evidence" value="ECO:0007669"/>
    <property type="project" value="UniProtKB-UniRule"/>
</dbReference>
<dbReference type="HAMAP" id="MF_00525">
    <property type="entry name" value="GlgS"/>
    <property type="match status" value="1"/>
</dbReference>
<dbReference type="Gene3D" id="1.20.970.20">
    <property type="entry name" value="Glycogen synthesis protein GlgS"/>
    <property type="match status" value="1"/>
</dbReference>
<dbReference type="GO" id="GO:1902201">
    <property type="term" value="P:negative regulation of bacterial-type flagellum-dependent cell motility"/>
    <property type="evidence" value="ECO:0007669"/>
    <property type="project" value="UniProtKB-UniRule"/>
</dbReference>
<evidence type="ECO:0000313" key="2">
    <source>
        <dbReference type="EMBL" id="RWT14398.1"/>
    </source>
</evidence>
<dbReference type="SUPFAM" id="SSF109747">
    <property type="entry name" value="Glycogen synthesis protein GlgS"/>
    <property type="match status" value="1"/>
</dbReference>
<comment type="similarity">
    <text evidence="1">Belongs to the GlgS family.</text>
</comment>
<accession>A0A443VE03</accession>
<gene>
    <name evidence="1" type="primary">glgS</name>
    <name evidence="2" type="ORF">DN603_29000</name>
</gene>